<keyword evidence="4" id="KW-1185">Reference proteome</keyword>
<keyword evidence="2" id="KW-1133">Transmembrane helix</keyword>
<proteinExistence type="predicted"/>
<feature type="region of interest" description="Disordered" evidence="1">
    <location>
        <begin position="1"/>
        <end position="22"/>
    </location>
</feature>
<dbReference type="AlphaFoldDB" id="A0A1G6NST9"/>
<dbReference type="OrthoDB" id="9812349at2"/>
<dbReference type="STRING" id="1226327.SAMN05421732_11148"/>
<dbReference type="RefSeq" id="WP_092820490.1">
    <property type="nucleotide sequence ID" value="NZ_BAABKJ010000013.1"/>
</dbReference>
<keyword evidence="2" id="KW-0472">Membrane</keyword>
<dbReference type="Proteomes" id="UP000243468">
    <property type="component" value="Unassembled WGS sequence"/>
</dbReference>
<dbReference type="GO" id="GO:0005886">
    <property type="term" value="C:plasma membrane"/>
    <property type="evidence" value="ECO:0007669"/>
    <property type="project" value="TreeGrafter"/>
</dbReference>
<dbReference type="PANTHER" id="PTHR34980">
    <property type="entry name" value="INNER MEMBRANE PROTEIN-RELATED-RELATED"/>
    <property type="match status" value="1"/>
</dbReference>
<protein>
    <submittedName>
        <fullName evidence="3">Uncharacterized membrane protein YhaH, DUF805 family</fullName>
    </submittedName>
</protein>
<dbReference type="InterPro" id="IPR008523">
    <property type="entry name" value="DUF805"/>
</dbReference>
<evidence type="ECO:0000313" key="4">
    <source>
        <dbReference type="Proteomes" id="UP000243468"/>
    </source>
</evidence>
<organism evidence="3 4">
    <name type="scientific">Acinetobacter kookii</name>
    <dbReference type="NCBI Taxonomy" id="1226327"/>
    <lineage>
        <taxon>Bacteria</taxon>
        <taxon>Pseudomonadati</taxon>
        <taxon>Pseudomonadota</taxon>
        <taxon>Gammaproteobacteria</taxon>
        <taxon>Moraxellales</taxon>
        <taxon>Moraxellaceae</taxon>
        <taxon>Acinetobacter</taxon>
    </lineage>
</organism>
<evidence type="ECO:0000256" key="2">
    <source>
        <dbReference type="SAM" id="Phobius"/>
    </source>
</evidence>
<reference evidence="4" key="1">
    <citation type="submission" date="2016-09" db="EMBL/GenBank/DDBJ databases">
        <authorList>
            <person name="Varghese N."/>
            <person name="Submissions S."/>
        </authorList>
    </citation>
    <scope>NUCLEOTIDE SEQUENCE [LARGE SCALE GENOMIC DNA]</scope>
    <source>
        <strain evidence="4">ANC 4667</strain>
    </source>
</reference>
<dbReference type="Pfam" id="PF05656">
    <property type="entry name" value="DUF805"/>
    <property type="match status" value="1"/>
</dbReference>
<accession>A0A1G6NST9</accession>
<feature type="transmembrane region" description="Helical" evidence="2">
    <location>
        <begin position="34"/>
        <end position="58"/>
    </location>
</feature>
<evidence type="ECO:0000313" key="3">
    <source>
        <dbReference type="EMBL" id="SDC71003.1"/>
    </source>
</evidence>
<dbReference type="EMBL" id="FMYO01000011">
    <property type="protein sequence ID" value="SDC71003.1"/>
    <property type="molecule type" value="Genomic_DNA"/>
</dbReference>
<feature type="transmembrane region" description="Helical" evidence="2">
    <location>
        <begin position="150"/>
        <end position="174"/>
    </location>
</feature>
<feature type="transmembrane region" description="Helical" evidence="2">
    <location>
        <begin position="70"/>
        <end position="95"/>
    </location>
</feature>
<feature type="transmembrane region" description="Helical" evidence="2">
    <location>
        <begin position="107"/>
        <end position="129"/>
    </location>
</feature>
<gene>
    <name evidence="3" type="ORF">SAMN05421732_11148</name>
</gene>
<name>A0A1G6NST9_9GAMM</name>
<sequence>MKPQDASPFFSRSQPAKADNPLSPEGRFGRLSSIGWYGFVHLIAFFATLAFSLALGIFNMHTLSMDNQFVNTLTGIAGLGFVVILVLYLYFLIVITVRRLHDLNRSGWLILLFLLPLVNIFMGLYLLLGAGTKGINTYGLPRETPVWEKILAWLMIIITVLSFLASGSMVSYMFGTGELEVPPQVIQKGTQYF</sequence>
<dbReference type="PANTHER" id="PTHR34980:SF3">
    <property type="entry name" value="BLR8105 PROTEIN"/>
    <property type="match status" value="1"/>
</dbReference>
<keyword evidence="2" id="KW-0812">Transmembrane</keyword>
<evidence type="ECO:0000256" key="1">
    <source>
        <dbReference type="SAM" id="MobiDB-lite"/>
    </source>
</evidence>